<evidence type="ECO:0000256" key="1">
    <source>
        <dbReference type="ARBA" id="ARBA00005272"/>
    </source>
</evidence>
<reference evidence="7" key="1">
    <citation type="submission" date="2021-12" db="EMBL/GenBank/DDBJ databases">
        <title>Comparative genomics, transcriptomics and evolutionary studies reveal genomic signatures of adaptation to plant cell wall in hemibiotrophic fungi.</title>
        <authorList>
            <consortium name="DOE Joint Genome Institute"/>
            <person name="Baroncelli R."/>
            <person name="Diaz J.F."/>
            <person name="Benocci T."/>
            <person name="Peng M."/>
            <person name="Battaglia E."/>
            <person name="Haridas S."/>
            <person name="Andreopoulos W."/>
            <person name="Labutti K."/>
            <person name="Pangilinan J."/>
            <person name="Floch G.L."/>
            <person name="Makela M.R."/>
            <person name="Henrissat B."/>
            <person name="Grigoriev I.V."/>
            <person name="Crouch J.A."/>
            <person name="De Vries R.P."/>
            <person name="Sukno S.A."/>
            <person name="Thon M.R."/>
        </authorList>
    </citation>
    <scope>NUCLEOTIDE SEQUENCE</scope>
    <source>
        <strain evidence="7">CBS 112980</strain>
    </source>
</reference>
<evidence type="ECO:0000256" key="2">
    <source>
        <dbReference type="ARBA" id="ARBA00022630"/>
    </source>
</evidence>
<dbReference type="RefSeq" id="XP_060357821.1">
    <property type="nucleotide sequence ID" value="XM_060506665.1"/>
</dbReference>
<comment type="similarity">
    <text evidence="1">Belongs to the NADH dehydrogenase family.</text>
</comment>
<dbReference type="GeneID" id="85390564"/>
<keyword evidence="4" id="KW-0560">Oxidoreductase</keyword>
<keyword evidence="2" id="KW-0285">Flavoprotein</keyword>
<dbReference type="Pfam" id="PF07992">
    <property type="entry name" value="Pyr_redox_2"/>
    <property type="match status" value="1"/>
</dbReference>
<dbReference type="PANTHER" id="PTHR43706">
    <property type="entry name" value="NADH DEHYDROGENASE"/>
    <property type="match status" value="1"/>
</dbReference>
<keyword evidence="8" id="KW-1185">Reference proteome</keyword>
<dbReference type="PANTHER" id="PTHR43706:SF45">
    <property type="entry name" value="NADH DEHYDROGENASE-LIKE PROTEIN RV1812C"/>
    <property type="match status" value="1"/>
</dbReference>
<organism evidence="7 8">
    <name type="scientific">Glomerella acutata</name>
    <name type="common">Colletotrichum acutatum</name>
    <dbReference type="NCBI Taxonomy" id="27357"/>
    <lineage>
        <taxon>Eukaryota</taxon>
        <taxon>Fungi</taxon>
        <taxon>Dikarya</taxon>
        <taxon>Ascomycota</taxon>
        <taxon>Pezizomycotina</taxon>
        <taxon>Sordariomycetes</taxon>
        <taxon>Hypocreomycetidae</taxon>
        <taxon>Glomerellales</taxon>
        <taxon>Glomerellaceae</taxon>
        <taxon>Colletotrichum</taxon>
        <taxon>Colletotrichum acutatum species complex</taxon>
    </lineage>
</organism>
<dbReference type="AlphaFoldDB" id="A0AAD8X9B1"/>
<sequence>MSGRIVIVGAGFAGVWSALAAKRLINIYSQTEAFKVTVIAPQACLVMRPRLYEKNPSSMSQNLEPIFKASGIEFIHGSVDDIDAHSHTVSYRSSAGTEHFATYDRLILAAGSSVIRPEQVSGLPQHAHDVDSLEGAIKLETHLNSLGAYPPTTARDTVVVCGAGFTGIEVATELFKRLRCIKNPRVILVEATEVLGQELGPGPRPVITQALEELGIELRLASSITTVDPGAVQLASGEIIETMTTIWTAGVRATPLTQKIPGPKDKLSRLHVDRYLRATSSEHVFATGDAAYAASDNDGHYALMSCQHALQLGRVSGYNAAADLLGVPLFEYRQTSYNCCLDLGAWGAVVTGGWERKVRLTGELAKQAKMYINQTLIYTPEDYHRALEAATPVGPDSDELFKQIIEAVQKGLIL</sequence>
<evidence type="ECO:0000256" key="4">
    <source>
        <dbReference type="ARBA" id="ARBA00023002"/>
    </source>
</evidence>
<dbReference type="EMBL" id="JAHMHS010000226">
    <property type="protein sequence ID" value="KAK1706421.1"/>
    <property type="molecule type" value="Genomic_DNA"/>
</dbReference>
<dbReference type="PRINTS" id="PR00368">
    <property type="entry name" value="FADPNR"/>
</dbReference>
<dbReference type="InterPro" id="IPR045024">
    <property type="entry name" value="NDH-2"/>
</dbReference>
<dbReference type="Proteomes" id="UP001244207">
    <property type="component" value="Unassembled WGS sequence"/>
</dbReference>
<feature type="domain" description="FAD/NAD(P)-binding" evidence="6">
    <location>
        <begin position="4"/>
        <end position="311"/>
    </location>
</feature>
<name>A0AAD8X9B1_GLOAC</name>
<evidence type="ECO:0000256" key="3">
    <source>
        <dbReference type="ARBA" id="ARBA00022827"/>
    </source>
</evidence>
<protein>
    <recommendedName>
        <fullName evidence="6">FAD/NAD(P)-binding domain-containing protein</fullName>
    </recommendedName>
</protein>
<keyword evidence="5" id="KW-0520">NAD</keyword>
<dbReference type="Gene3D" id="3.50.50.100">
    <property type="match status" value="1"/>
</dbReference>
<dbReference type="SUPFAM" id="SSF51905">
    <property type="entry name" value="FAD/NAD(P)-binding domain"/>
    <property type="match status" value="1"/>
</dbReference>
<gene>
    <name evidence="7" type="ORF">BDZ83DRAFT_593795</name>
</gene>
<keyword evidence="3" id="KW-0274">FAD</keyword>
<evidence type="ECO:0000259" key="6">
    <source>
        <dbReference type="Pfam" id="PF07992"/>
    </source>
</evidence>
<evidence type="ECO:0000313" key="7">
    <source>
        <dbReference type="EMBL" id="KAK1706421.1"/>
    </source>
</evidence>
<accession>A0AAD8X9B1</accession>
<evidence type="ECO:0000313" key="8">
    <source>
        <dbReference type="Proteomes" id="UP001244207"/>
    </source>
</evidence>
<dbReference type="InterPro" id="IPR036188">
    <property type="entry name" value="FAD/NAD-bd_sf"/>
</dbReference>
<dbReference type="GO" id="GO:0003954">
    <property type="term" value="F:NADH dehydrogenase activity"/>
    <property type="evidence" value="ECO:0007669"/>
    <property type="project" value="InterPro"/>
</dbReference>
<comment type="caution">
    <text evidence="7">The sequence shown here is derived from an EMBL/GenBank/DDBJ whole genome shotgun (WGS) entry which is preliminary data.</text>
</comment>
<evidence type="ECO:0000256" key="5">
    <source>
        <dbReference type="ARBA" id="ARBA00023027"/>
    </source>
</evidence>
<proteinExistence type="inferred from homology"/>
<dbReference type="PRINTS" id="PR00411">
    <property type="entry name" value="PNDRDTASEI"/>
</dbReference>
<dbReference type="InterPro" id="IPR023753">
    <property type="entry name" value="FAD/NAD-binding_dom"/>
</dbReference>